<organism evidence="1 2">
    <name type="scientific">Coemansia helicoidea</name>
    <dbReference type="NCBI Taxonomy" id="1286919"/>
    <lineage>
        <taxon>Eukaryota</taxon>
        <taxon>Fungi</taxon>
        <taxon>Fungi incertae sedis</taxon>
        <taxon>Zoopagomycota</taxon>
        <taxon>Kickxellomycotina</taxon>
        <taxon>Kickxellomycetes</taxon>
        <taxon>Kickxellales</taxon>
        <taxon>Kickxellaceae</taxon>
        <taxon>Coemansia</taxon>
    </lineage>
</organism>
<dbReference type="EMBL" id="JANBUN010000316">
    <property type="protein sequence ID" value="KAJ2804785.1"/>
    <property type="molecule type" value="Genomic_DNA"/>
</dbReference>
<name>A0ACC1LCK3_9FUNG</name>
<proteinExistence type="predicted"/>
<protein>
    <submittedName>
        <fullName evidence="1">Multidrug resistance-associated protein 1</fullName>
    </submittedName>
</protein>
<gene>
    <name evidence="1" type="primary">ABCC1_2</name>
    <name evidence="1" type="ORF">H4R21_001509</name>
</gene>
<keyword evidence="2" id="KW-1185">Reference proteome</keyword>
<reference evidence="1" key="1">
    <citation type="submission" date="2022-07" db="EMBL/GenBank/DDBJ databases">
        <title>Phylogenomic reconstructions and comparative analyses of Kickxellomycotina fungi.</title>
        <authorList>
            <person name="Reynolds N.K."/>
            <person name="Stajich J.E."/>
            <person name="Barry K."/>
            <person name="Grigoriev I.V."/>
            <person name="Crous P."/>
            <person name="Smith M.E."/>
        </authorList>
    </citation>
    <scope>NUCLEOTIDE SEQUENCE</scope>
    <source>
        <strain evidence="1">BCRC 34780</strain>
    </source>
</reference>
<sequence length="1057" mass="117013">MTISWGFELLVGPSDYWSTPISNYDSISEVYQGINAVKLFGWERMYLDPKLQELNMQNQRLPWYAPAIRLAWFIIDIIVSASLAFTLFILFYVHTQSLALTGSALTSAYVLKLRSHVFNLGIGIESIILWLKYGRSQLGKIVTIQRALRGRPVHTLPRRRIASDKSSSEVVLDGCSFAWSQHSHDQALTDVTLRASGGELVAVVGKTGAGKSSLLLSICGELEMTAGTGGVTGTIAYLEQSPWIMNDTMRANVLFGREYDAEFFARVIHACALVEDIAMWPNADLTVIGERGINISGGQRARLALARTLYSRADIYVLDDPLSAVDAHVKRHILEHVLLDTGMLAGKLRIIATNSGHILPYANQVVTLTDGHAEVTTQSPQEYRAVGASEASVERPKAMPQDRVGSTEAKPVDKPDKVARSPWANAVYAIQLCGWPTFAALVLSAAIRPTVNYVLEGVGLDMLKNTGAMLSHSNALRYLGLRTLQKLLVRTLKISERHIRAHVSGKGINPAIKGKFIQSIIHAPMPFFDSTTRQHVSSAYNDGAKALAEEIPKFVMEELRNVVESALSIHRIGCSAPQLLLAAPVVAWAMLKRNELVDPTVNMLRRINRETGIGRARTTDIVADGKQMIRLFNVGPHFVQRYIRDEDETRKIQVPIIALKRLHDSLDSALRSGSSAAVAWLLLLQSQTRRTRISPGEFTTYGNLFQSLVYNISHFSRRHSTITRFSDNIELYRQYASIEPEAPYVVDECRPAPSWPQAGKIKFCDYTLRYREDLDPALKGINLTIEPGEKIGIVGRTGAGKSTLVKSLFRLVHGTTAGQILVDGQDIAEMGVGDLRPRLGIIPQESTMFSGSFKRNLDPLQEYTTKDMWAALVKSGIAPKVAPPGAPTDGVSGDDNYDEIYEEAMAESNNQWATSGWPTRLLMLGLYKRPKRRTNKLLQPWHGLDRVAQSGSQGFSAGEQQLFSLCRVLMRMRRIIVLDEATADVDLETDRHMQQVFRDAFAECTVLTIAHRLETIMASDRIVVMDKGRIAEIGTPQELIDAGGLFAELVKANDFGS</sequence>
<accession>A0ACC1LCK3</accession>
<evidence type="ECO:0000313" key="2">
    <source>
        <dbReference type="Proteomes" id="UP001140087"/>
    </source>
</evidence>
<evidence type="ECO:0000313" key="1">
    <source>
        <dbReference type="EMBL" id="KAJ2804785.1"/>
    </source>
</evidence>
<comment type="caution">
    <text evidence="1">The sequence shown here is derived from an EMBL/GenBank/DDBJ whole genome shotgun (WGS) entry which is preliminary data.</text>
</comment>
<dbReference type="Proteomes" id="UP001140087">
    <property type="component" value="Unassembled WGS sequence"/>
</dbReference>